<keyword evidence="1" id="KW-0812">Transmembrane</keyword>
<evidence type="ECO:0000313" key="3">
    <source>
        <dbReference type="Proteomes" id="UP001298681"/>
    </source>
</evidence>
<sequence length="61" mass="6696">MMYKETMGFVKGIGAGIVASVAVAAVGSQMMKKNRHLRRDAHRAMHAVGHAMQNVEHMFKA</sequence>
<organism evidence="2 3">
    <name type="scientific">Anaeromassilibacillus senegalensis</name>
    <dbReference type="NCBI Taxonomy" id="1673717"/>
    <lineage>
        <taxon>Bacteria</taxon>
        <taxon>Bacillati</taxon>
        <taxon>Bacillota</taxon>
        <taxon>Clostridia</taxon>
        <taxon>Eubacteriales</taxon>
        <taxon>Acutalibacteraceae</taxon>
        <taxon>Anaeromassilibacillus</taxon>
    </lineage>
</organism>
<evidence type="ECO:0000313" key="2">
    <source>
        <dbReference type="EMBL" id="MCG4610731.1"/>
    </source>
</evidence>
<keyword evidence="1" id="KW-0472">Membrane</keyword>
<evidence type="ECO:0008006" key="4">
    <source>
        <dbReference type="Google" id="ProtNLM"/>
    </source>
</evidence>
<dbReference type="EMBL" id="JAKNHQ010000008">
    <property type="protein sequence ID" value="MCG4610731.1"/>
    <property type="molecule type" value="Genomic_DNA"/>
</dbReference>
<feature type="transmembrane region" description="Helical" evidence="1">
    <location>
        <begin position="12"/>
        <end position="31"/>
    </location>
</feature>
<keyword evidence="3" id="KW-1185">Reference proteome</keyword>
<reference evidence="2 3" key="1">
    <citation type="submission" date="2022-01" db="EMBL/GenBank/DDBJ databases">
        <title>Collection of gut derived symbiotic bacterial strains cultured from healthy donors.</title>
        <authorList>
            <person name="Lin H."/>
            <person name="Kohout C."/>
            <person name="Waligurski E."/>
            <person name="Pamer E.G."/>
        </authorList>
    </citation>
    <scope>NUCLEOTIDE SEQUENCE [LARGE SCALE GENOMIC DNA]</scope>
    <source>
        <strain evidence="2 3">DFI.7.58</strain>
    </source>
</reference>
<comment type="caution">
    <text evidence="2">The sequence shown here is derived from an EMBL/GenBank/DDBJ whole genome shotgun (WGS) entry which is preliminary data.</text>
</comment>
<proteinExistence type="predicted"/>
<gene>
    <name evidence="2" type="ORF">L0P57_07260</name>
</gene>
<name>A0ABS9MJG9_9FIRM</name>
<dbReference type="RefSeq" id="WP_237966721.1">
    <property type="nucleotide sequence ID" value="NZ_JAKNHQ010000008.1"/>
</dbReference>
<evidence type="ECO:0000256" key="1">
    <source>
        <dbReference type="SAM" id="Phobius"/>
    </source>
</evidence>
<dbReference type="Proteomes" id="UP001298681">
    <property type="component" value="Unassembled WGS sequence"/>
</dbReference>
<accession>A0ABS9MJG9</accession>
<protein>
    <recommendedName>
        <fullName evidence="4">DUF3042 family protein</fullName>
    </recommendedName>
</protein>
<keyword evidence="1" id="KW-1133">Transmembrane helix</keyword>